<evidence type="ECO:0000256" key="4">
    <source>
        <dbReference type="ARBA" id="ARBA00022807"/>
    </source>
</evidence>
<keyword evidence="6" id="KW-0732">Signal</keyword>
<evidence type="ECO:0000256" key="1">
    <source>
        <dbReference type="ARBA" id="ARBA00007074"/>
    </source>
</evidence>
<dbReference type="PANTHER" id="PTHR47053">
    <property type="entry name" value="MUREIN DD-ENDOPEPTIDASE MEPH-RELATED"/>
    <property type="match status" value="1"/>
</dbReference>
<dbReference type="InterPro" id="IPR038765">
    <property type="entry name" value="Papain-like_cys_pep_sf"/>
</dbReference>
<dbReference type="InterPro" id="IPR006311">
    <property type="entry name" value="TAT_signal"/>
</dbReference>
<name>A0ABV5X0Z6_9MICO</name>
<dbReference type="InterPro" id="IPR000064">
    <property type="entry name" value="NLP_P60_dom"/>
</dbReference>
<evidence type="ECO:0000313" key="8">
    <source>
        <dbReference type="EMBL" id="MFB9775989.1"/>
    </source>
</evidence>
<dbReference type="Gene3D" id="3.90.1720.10">
    <property type="entry name" value="endopeptidase domain like (from Nostoc punctiforme)"/>
    <property type="match status" value="1"/>
</dbReference>
<keyword evidence="4" id="KW-0788">Thiol protease</keyword>
<dbReference type="PANTHER" id="PTHR47053:SF3">
    <property type="entry name" value="GAMMA-D-GLUTAMYL-L-LYSINE DIPEPTIDYL-PEPTIDASE"/>
    <property type="match status" value="1"/>
</dbReference>
<feature type="region of interest" description="Disordered" evidence="5">
    <location>
        <begin position="59"/>
        <end position="83"/>
    </location>
</feature>
<accession>A0ABV5X0Z6</accession>
<feature type="chain" id="PRO_5045140291" evidence="6">
    <location>
        <begin position="37"/>
        <end position="385"/>
    </location>
</feature>
<evidence type="ECO:0000256" key="2">
    <source>
        <dbReference type="ARBA" id="ARBA00022670"/>
    </source>
</evidence>
<evidence type="ECO:0000259" key="7">
    <source>
        <dbReference type="PROSITE" id="PS51935"/>
    </source>
</evidence>
<comment type="similarity">
    <text evidence="1">Belongs to the peptidase C40 family.</text>
</comment>
<dbReference type="PROSITE" id="PS51935">
    <property type="entry name" value="NLPC_P60"/>
    <property type="match status" value="1"/>
</dbReference>
<evidence type="ECO:0000256" key="3">
    <source>
        <dbReference type="ARBA" id="ARBA00022801"/>
    </source>
</evidence>
<dbReference type="InterPro" id="IPR057812">
    <property type="entry name" value="SH3_YKFC_2nd"/>
</dbReference>
<dbReference type="SUPFAM" id="SSF54001">
    <property type="entry name" value="Cysteine proteinases"/>
    <property type="match status" value="1"/>
</dbReference>
<keyword evidence="3" id="KW-0378">Hydrolase</keyword>
<keyword evidence="9" id="KW-1185">Reference proteome</keyword>
<reference evidence="8 9" key="1">
    <citation type="submission" date="2024-09" db="EMBL/GenBank/DDBJ databases">
        <authorList>
            <person name="Sun Q."/>
            <person name="Mori K."/>
        </authorList>
    </citation>
    <scope>NUCLEOTIDE SEQUENCE [LARGE SCALE GENOMIC DNA]</scope>
    <source>
        <strain evidence="8 9">JCM 11683</strain>
    </source>
</reference>
<feature type="domain" description="NlpC/P60" evidence="7">
    <location>
        <begin position="261"/>
        <end position="385"/>
    </location>
</feature>
<dbReference type="Proteomes" id="UP001589707">
    <property type="component" value="Unassembled WGS sequence"/>
</dbReference>
<sequence length="385" mass="41442">MSRYTRFPLRRRAGRALAAAVVIAAGAAGIAAPAAAQEVPQHGENLLPKPPIKRFDQLAGNVRDTNPKPEETRKPGSGLQEGKPAFVDVSVATLWTDPDSPRKVDEPALGNPVDLDKWNANLKNTETRRGLTGKTQTQALFGDEVRVLKLTENWAKVAVRSQSNPGDEHGYEAWVPRRQLVGNPDFEKLRSRGELAIVSTVTAAVTDAPGGKTIETAATNTGLPVLTSGESSVRVRLPDGGTGWVKAGDVRIFAQGEKPAKPKPSQLVDTAKRYDGVPYLWAGTSQYGFDCSGFTYAVYRQHGIDLPRDSGPQSESGTSVKASELQPGDLIFFAGKGGKGKVHHVGMYIGHGKMIHAPNASKTVEIVDWKKWDSGGEFSGARRYL</sequence>
<evidence type="ECO:0000256" key="6">
    <source>
        <dbReference type="SAM" id="SignalP"/>
    </source>
</evidence>
<proteinExistence type="inferred from homology"/>
<feature type="compositionally biased region" description="Basic and acidic residues" evidence="5">
    <location>
        <begin position="65"/>
        <end position="74"/>
    </location>
</feature>
<dbReference type="EMBL" id="JBHMAU010000043">
    <property type="protein sequence ID" value="MFB9775989.1"/>
    <property type="molecule type" value="Genomic_DNA"/>
</dbReference>
<comment type="caution">
    <text evidence="8">The sequence shown here is derived from an EMBL/GenBank/DDBJ whole genome shotgun (WGS) entry which is preliminary data.</text>
</comment>
<evidence type="ECO:0000313" key="9">
    <source>
        <dbReference type="Proteomes" id="UP001589707"/>
    </source>
</evidence>
<dbReference type="Gene3D" id="2.30.30.40">
    <property type="entry name" value="SH3 Domains"/>
    <property type="match status" value="2"/>
</dbReference>
<feature type="signal peptide" evidence="6">
    <location>
        <begin position="1"/>
        <end position="36"/>
    </location>
</feature>
<evidence type="ECO:0000256" key="5">
    <source>
        <dbReference type="SAM" id="MobiDB-lite"/>
    </source>
</evidence>
<organism evidence="8 9">
    <name type="scientific">Brevibacterium otitidis</name>
    <dbReference type="NCBI Taxonomy" id="53364"/>
    <lineage>
        <taxon>Bacteria</taxon>
        <taxon>Bacillati</taxon>
        <taxon>Actinomycetota</taxon>
        <taxon>Actinomycetes</taxon>
        <taxon>Micrococcales</taxon>
        <taxon>Brevibacteriaceae</taxon>
        <taxon>Brevibacterium</taxon>
    </lineage>
</organism>
<dbReference type="PROSITE" id="PS51318">
    <property type="entry name" value="TAT"/>
    <property type="match status" value="1"/>
</dbReference>
<gene>
    <name evidence="8" type="ORF">ACFFN1_06155</name>
</gene>
<dbReference type="Pfam" id="PF23795">
    <property type="entry name" value="SH3_YKFC_2nd"/>
    <property type="match status" value="1"/>
</dbReference>
<dbReference type="RefSeq" id="WP_376839578.1">
    <property type="nucleotide sequence ID" value="NZ_JBHMAU010000043.1"/>
</dbReference>
<keyword evidence="2" id="KW-0645">Protease</keyword>
<dbReference type="InterPro" id="IPR051202">
    <property type="entry name" value="Peptidase_C40"/>
</dbReference>
<protein>
    <submittedName>
        <fullName evidence="8">NlpC/P60 family protein</fullName>
    </submittedName>
</protein>
<dbReference type="Pfam" id="PF00877">
    <property type="entry name" value="NLPC_P60"/>
    <property type="match status" value="1"/>
</dbReference>